<feature type="transmembrane region" description="Helical" evidence="8">
    <location>
        <begin position="256"/>
        <end position="279"/>
    </location>
</feature>
<dbReference type="EMBL" id="FJNE01000002">
    <property type="protein sequence ID" value="CZQ86886.1"/>
    <property type="molecule type" value="Genomic_DNA"/>
</dbReference>
<dbReference type="Gene3D" id="1.20.1560.10">
    <property type="entry name" value="ABC transporter type 1, transmembrane domain"/>
    <property type="match status" value="1"/>
</dbReference>
<dbReference type="SUPFAM" id="SSF52540">
    <property type="entry name" value="P-loop containing nucleoside triphosphate hydrolases"/>
    <property type="match status" value="1"/>
</dbReference>
<keyword evidence="2" id="KW-0813">Transport</keyword>
<dbReference type="InterPro" id="IPR039421">
    <property type="entry name" value="Type_1_exporter"/>
</dbReference>
<dbReference type="OrthoDB" id="9770415at2"/>
<evidence type="ECO:0000259" key="10">
    <source>
        <dbReference type="PROSITE" id="PS50929"/>
    </source>
</evidence>
<keyword evidence="12" id="KW-1185">Reference proteome</keyword>
<dbReference type="CDD" id="cd03254">
    <property type="entry name" value="ABCC_Glucan_exporter_like"/>
    <property type="match status" value="1"/>
</dbReference>
<dbReference type="InterPro" id="IPR027417">
    <property type="entry name" value="P-loop_NTPase"/>
</dbReference>
<evidence type="ECO:0000256" key="6">
    <source>
        <dbReference type="ARBA" id="ARBA00022989"/>
    </source>
</evidence>
<proteinExistence type="predicted"/>
<dbReference type="SMART" id="SM00382">
    <property type="entry name" value="AAA"/>
    <property type="match status" value="1"/>
</dbReference>
<dbReference type="STRING" id="140314.SAMN04488076_105136"/>
<reference evidence="11 12" key="1">
    <citation type="submission" date="2016-02" db="EMBL/GenBank/DDBJ databases">
        <authorList>
            <person name="Wen L."/>
            <person name="He K."/>
            <person name="Yang H."/>
        </authorList>
    </citation>
    <scope>NUCLEOTIDE SEQUENCE [LARGE SCALE GENOMIC DNA]</scope>
    <source>
        <strain evidence="11">Trichococcus palustris</strain>
    </source>
</reference>
<keyword evidence="3 8" id="KW-0812">Transmembrane</keyword>
<evidence type="ECO:0000256" key="8">
    <source>
        <dbReference type="SAM" id="Phobius"/>
    </source>
</evidence>
<dbReference type="InterPro" id="IPR003439">
    <property type="entry name" value="ABC_transporter-like_ATP-bd"/>
</dbReference>
<dbReference type="Pfam" id="PF00005">
    <property type="entry name" value="ABC_tran"/>
    <property type="match status" value="1"/>
</dbReference>
<evidence type="ECO:0000256" key="3">
    <source>
        <dbReference type="ARBA" id="ARBA00022692"/>
    </source>
</evidence>
<dbReference type="PANTHER" id="PTHR43394:SF1">
    <property type="entry name" value="ATP-BINDING CASSETTE SUB-FAMILY B MEMBER 10, MITOCHONDRIAL"/>
    <property type="match status" value="1"/>
</dbReference>
<dbReference type="RefSeq" id="WP_087031791.1">
    <property type="nucleotide sequence ID" value="NZ_FJNE01000002.1"/>
</dbReference>
<evidence type="ECO:0000256" key="4">
    <source>
        <dbReference type="ARBA" id="ARBA00022741"/>
    </source>
</evidence>
<evidence type="ECO:0000259" key="9">
    <source>
        <dbReference type="PROSITE" id="PS50893"/>
    </source>
</evidence>
<dbReference type="Proteomes" id="UP000242754">
    <property type="component" value="Unassembled WGS sequence"/>
</dbReference>
<keyword evidence="4" id="KW-0547">Nucleotide-binding</keyword>
<evidence type="ECO:0000256" key="2">
    <source>
        <dbReference type="ARBA" id="ARBA00022448"/>
    </source>
</evidence>
<feature type="transmembrane region" description="Helical" evidence="8">
    <location>
        <begin position="146"/>
        <end position="168"/>
    </location>
</feature>
<feature type="transmembrane region" description="Helical" evidence="8">
    <location>
        <begin position="174"/>
        <end position="192"/>
    </location>
</feature>
<dbReference type="Pfam" id="PF00664">
    <property type="entry name" value="ABC_membrane"/>
    <property type="match status" value="1"/>
</dbReference>
<protein>
    <submittedName>
        <fullName evidence="11">Abc transporter</fullName>
    </submittedName>
</protein>
<dbReference type="GO" id="GO:0005524">
    <property type="term" value="F:ATP binding"/>
    <property type="evidence" value="ECO:0007669"/>
    <property type="project" value="UniProtKB-KW"/>
</dbReference>
<dbReference type="InterPro" id="IPR011527">
    <property type="entry name" value="ABC1_TM_dom"/>
</dbReference>
<feature type="transmembrane region" description="Helical" evidence="8">
    <location>
        <begin position="71"/>
        <end position="92"/>
    </location>
</feature>
<evidence type="ECO:0000313" key="12">
    <source>
        <dbReference type="Proteomes" id="UP000242754"/>
    </source>
</evidence>
<dbReference type="InterPro" id="IPR036640">
    <property type="entry name" value="ABC1_TM_sf"/>
</dbReference>
<feature type="domain" description="ABC transmembrane type-1" evidence="10">
    <location>
        <begin position="35"/>
        <end position="318"/>
    </location>
</feature>
<dbReference type="Gene3D" id="3.40.50.300">
    <property type="entry name" value="P-loop containing nucleotide triphosphate hydrolases"/>
    <property type="match status" value="1"/>
</dbReference>
<keyword evidence="5" id="KW-0067">ATP-binding</keyword>
<dbReference type="InterPro" id="IPR017871">
    <property type="entry name" value="ABC_transporter-like_CS"/>
</dbReference>
<dbReference type="GO" id="GO:0015421">
    <property type="term" value="F:ABC-type oligopeptide transporter activity"/>
    <property type="evidence" value="ECO:0007669"/>
    <property type="project" value="TreeGrafter"/>
</dbReference>
<evidence type="ECO:0000256" key="5">
    <source>
        <dbReference type="ARBA" id="ARBA00022840"/>
    </source>
</evidence>
<gene>
    <name evidence="11" type="ORF">Tpal_824</name>
</gene>
<dbReference type="SUPFAM" id="SSF90123">
    <property type="entry name" value="ABC transporter transmembrane region"/>
    <property type="match status" value="1"/>
</dbReference>
<dbReference type="PANTHER" id="PTHR43394">
    <property type="entry name" value="ATP-DEPENDENT PERMEASE MDL1, MITOCHONDRIAL"/>
    <property type="match status" value="1"/>
</dbReference>
<name>A0A143YEY7_9LACT</name>
<feature type="transmembrane region" description="Helical" evidence="8">
    <location>
        <begin position="31"/>
        <end position="51"/>
    </location>
</feature>
<keyword evidence="6 8" id="KW-1133">Transmembrane helix</keyword>
<dbReference type="PROSITE" id="PS50893">
    <property type="entry name" value="ABC_TRANSPORTER_2"/>
    <property type="match status" value="1"/>
</dbReference>
<comment type="subcellular location">
    <subcellularLocation>
        <location evidence="1">Cell membrane</location>
        <topology evidence="1">Multi-pass membrane protein</topology>
    </subcellularLocation>
</comment>
<keyword evidence="7 8" id="KW-0472">Membrane</keyword>
<dbReference type="AlphaFoldDB" id="A0A143YEY7"/>
<dbReference type="InterPro" id="IPR003593">
    <property type="entry name" value="AAA+_ATPase"/>
</dbReference>
<evidence type="ECO:0000313" key="11">
    <source>
        <dbReference type="EMBL" id="CZQ86886.1"/>
    </source>
</evidence>
<dbReference type="PROSITE" id="PS00211">
    <property type="entry name" value="ABC_TRANSPORTER_1"/>
    <property type="match status" value="1"/>
</dbReference>
<organism evidence="11 12">
    <name type="scientific">Trichococcus palustris</name>
    <dbReference type="NCBI Taxonomy" id="140314"/>
    <lineage>
        <taxon>Bacteria</taxon>
        <taxon>Bacillati</taxon>
        <taxon>Bacillota</taxon>
        <taxon>Bacilli</taxon>
        <taxon>Lactobacillales</taxon>
        <taxon>Carnobacteriaceae</taxon>
        <taxon>Trichococcus</taxon>
    </lineage>
</organism>
<feature type="domain" description="ABC transporter" evidence="9">
    <location>
        <begin position="352"/>
        <end position="586"/>
    </location>
</feature>
<accession>A0A143YEY7</accession>
<dbReference type="CDD" id="cd18544">
    <property type="entry name" value="ABC_6TM_TmrA_like"/>
    <property type="match status" value="1"/>
</dbReference>
<evidence type="ECO:0000256" key="1">
    <source>
        <dbReference type="ARBA" id="ARBA00004651"/>
    </source>
</evidence>
<sequence length="591" mass="67562">MEKSAWAKNVPIKEQFRAVKRIFKYAHPFRLQFYIALLFSIGLSLVNVVAPRIIQIYMDEYLSKGNATTKISVLFAALYVAVVLVKMLVMYLERYIFSMASEKTVENIRNNVFRKINQLGMRYYDTTPAGSIVSRVTNDTETIKEFWNVFLALAEGIFSIITVFFAMWTLDKDITLIFIYFVPVMAGLVWFYQKYSTRVYRMMRERLSQLNTKLNESISGMPIIQQFRQEKRLQAEFDEINEAYSKGRVAMVQMNALLLMPVVNLLQAIALTFVLWLFGVKTLNGVVEIGVIYAFTTYIQNFFRPMGMMMDNLSILQDGIVSSSRVLKVMDNEEVAPAHPEQSGLSIQEGKIEFRNISFSYDGKHNVLNNISFTAYPGETVALIGQTGSGKSSIINILLRFYEFQEGEVLIDGKSIKEYPLSEIRSKMGLVLQDSFLFYGDIARNIRLMSSDYSDQEVKNAAAFVHADAFIESLPEAYHARVIERGASYSSGERQLISFARTILRNPKVLILDEATANIDTETELLIQDSMHKMRQGRTTIAIAHRLSTIRDAQLILVLDKGNIIERGTHDELIAKQGTYYDMYRLQSMND</sequence>
<evidence type="ECO:0000256" key="7">
    <source>
        <dbReference type="ARBA" id="ARBA00023136"/>
    </source>
</evidence>
<dbReference type="GO" id="GO:0016887">
    <property type="term" value="F:ATP hydrolysis activity"/>
    <property type="evidence" value="ECO:0007669"/>
    <property type="project" value="InterPro"/>
</dbReference>
<dbReference type="FunFam" id="3.40.50.300:FF:000287">
    <property type="entry name" value="Multidrug ABC transporter ATP-binding protein"/>
    <property type="match status" value="1"/>
</dbReference>
<dbReference type="GO" id="GO:0005886">
    <property type="term" value="C:plasma membrane"/>
    <property type="evidence" value="ECO:0007669"/>
    <property type="project" value="UniProtKB-SubCell"/>
</dbReference>
<dbReference type="PROSITE" id="PS50929">
    <property type="entry name" value="ABC_TM1F"/>
    <property type="match status" value="1"/>
</dbReference>